<protein>
    <submittedName>
        <fullName evidence="3">Uncharacterized protein</fullName>
    </submittedName>
</protein>
<name>A0A6A5H114_CAERE</name>
<feature type="region of interest" description="Disordered" evidence="2">
    <location>
        <begin position="487"/>
        <end position="516"/>
    </location>
</feature>
<feature type="coiled-coil region" evidence="1">
    <location>
        <begin position="790"/>
        <end position="838"/>
    </location>
</feature>
<dbReference type="AlphaFoldDB" id="A0A6A5H114"/>
<dbReference type="EMBL" id="WUAV01000003">
    <property type="protein sequence ID" value="KAF1760947.1"/>
    <property type="molecule type" value="Genomic_DNA"/>
</dbReference>
<feature type="region of interest" description="Disordered" evidence="2">
    <location>
        <begin position="552"/>
        <end position="576"/>
    </location>
</feature>
<evidence type="ECO:0000256" key="1">
    <source>
        <dbReference type="SAM" id="Coils"/>
    </source>
</evidence>
<evidence type="ECO:0000256" key="2">
    <source>
        <dbReference type="SAM" id="MobiDB-lite"/>
    </source>
</evidence>
<organism evidence="3 4">
    <name type="scientific">Caenorhabditis remanei</name>
    <name type="common">Caenorhabditis vulgaris</name>
    <dbReference type="NCBI Taxonomy" id="31234"/>
    <lineage>
        <taxon>Eukaryota</taxon>
        <taxon>Metazoa</taxon>
        <taxon>Ecdysozoa</taxon>
        <taxon>Nematoda</taxon>
        <taxon>Chromadorea</taxon>
        <taxon>Rhabditida</taxon>
        <taxon>Rhabditina</taxon>
        <taxon>Rhabditomorpha</taxon>
        <taxon>Rhabditoidea</taxon>
        <taxon>Rhabditidae</taxon>
        <taxon>Peloderinae</taxon>
        <taxon>Caenorhabditis</taxon>
    </lineage>
</organism>
<sequence>MEGNRRRSILRQPRAMSEEITDENVVEGAQTAIVTNRRVSFHATKQVKEYDREYGKIINGTPVREKAFDTMSSDGGAMTPRVASVDMDVSESSTSQTTTTPFKIFDTNRQDTDVSSMDMSLDRTLNNETARLFDITREKTLVYEKTTEVTTKTTERILTVPGSGTDDGGGSGQDDTMALFNQTDRQEVDMSVDQGGANNETLNIFNTTNRDVTDMDITSDHRVAPQFKTPRLPADAKKAPITDNMEPIDMDMDTTLNAANDTMAVFKSPARIKRNDSEPIDMDVTRDQLNNETLALFQTPENHRKNPMSVLQKTPEIGSEAMDISMAAGMTPKPAPAPVNMEMSSDDTMALFKITTPVTKKNFGGEEDMDITQRPPSVADDTMALFKSPARVETVPTVIQPQQQLFEESMEMEDQSALSEKVDEPEDVAISEVLEAPEAPEAPSNHNSMMMETETIIVEEDRAAVQMSMMDVTAPLDDVMESVLLNQTNSEKTLTTTSTTEESPRPKSSVRDVTSSVHVSSVTLNVSTNRKENDSMIRTMQYTEVDTTNTLQNTSQRMEDSDEEEIKEESTAKETTLIREEAEDVTIQNPQEIQQDMSISSYNLSVFNQTTNSTGSVPISRRRRSLLREVCESQRRHAMMENSMNISTVGGETALAEYRKEKMNASGVMNQSLDQSAQGRDIFMMNTSIRSPNVRLAQGTPPPKSPRFEMPLYDPAVVNIVYLTPEDVNNPTPLPEAVEFQKVLAEESQRVQKEIQRKMKESGVKPEKLEWIQKNEMSKLTRDEREVVTIAREEAEIRFLRLRLKFAKEQREKGDEMIEKMTAENEKLALKMQGVKNIPALREEVEHLRNQPTLAECHRIEAEHHEMKRLMMQLSLDWIRCMIQKVMDQKELKKKIQMDIEFQQERIYQLEEEEKKAMDEIKRRVKEMEIQW</sequence>
<dbReference type="KEGG" id="crq:GCK72_009200"/>
<reference evidence="3 4" key="1">
    <citation type="submission" date="2019-12" db="EMBL/GenBank/DDBJ databases">
        <title>Chromosome-level assembly of the Caenorhabditis remanei genome.</title>
        <authorList>
            <person name="Teterina A.A."/>
            <person name="Willis J.H."/>
            <person name="Phillips P.C."/>
        </authorList>
    </citation>
    <scope>NUCLEOTIDE SEQUENCE [LARGE SCALE GENOMIC DNA]</scope>
    <source>
        <strain evidence="3 4">PX506</strain>
        <tissue evidence="3">Whole organism</tissue>
    </source>
</reference>
<comment type="caution">
    <text evidence="3">The sequence shown here is derived from an EMBL/GenBank/DDBJ whole genome shotgun (WGS) entry which is preliminary data.</text>
</comment>
<feature type="coiled-coil region" evidence="1">
    <location>
        <begin position="893"/>
        <end position="931"/>
    </location>
</feature>
<evidence type="ECO:0000313" key="3">
    <source>
        <dbReference type="EMBL" id="KAF1760947.1"/>
    </source>
</evidence>
<dbReference type="GeneID" id="9827505"/>
<proteinExistence type="predicted"/>
<accession>A0A6A5H114</accession>
<dbReference type="RefSeq" id="XP_003095835.2">
    <property type="nucleotide sequence ID" value="XM_003095787.2"/>
</dbReference>
<feature type="compositionally biased region" description="Low complexity" evidence="2">
    <location>
        <begin position="488"/>
        <end position="501"/>
    </location>
</feature>
<evidence type="ECO:0000313" key="4">
    <source>
        <dbReference type="Proteomes" id="UP000483820"/>
    </source>
</evidence>
<keyword evidence="1" id="KW-0175">Coiled coil</keyword>
<dbReference type="Proteomes" id="UP000483820">
    <property type="component" value="Chromosome III"/>
</dbReference>
<gene>
    <name evidence="3" type="ORF">GCK72_009200</name>
</gene>
<dbReference type="CTD" id="9827505"/>